<keyword evidence="2" id="KW-1185">Reference proteome</keyword>
<evidence type="ECO:0000313" key="1">
    <source>
        <dbReference type="EMBL" id="AAG02800.1"/>
    </source>
</evidence>
<dbReference type="KEGG" id="vg:1494684"/>
<dbReference type="EMBL" id="AF250284">
    <property type="protein sequence ID" value="AAG02800.1"/>
    <property type="molecule type" value="Genomic_DNA"/>
</dbReference>
<organism evidence="1 2">
    <name type="scientific">Amsacta moorei entomopoxvirus</name>
    <name type="common">AmEPV</name>
    <dbReference type="NCBI Taxonomy" id="28321"/>
    <lineage>
        <taxon>Viruses</taxon>
        <taxon>Varidnaviria</taxon>
        <taxon>Bamfordvirae</taxon>
        <taxon>Nucleocytoviricota</taxon>
        <taxon>Pokkesviricetes</taxon>
        <taxon>Chitovirales</taxon>
        <taxon>Poxviridae</taxon>
        <taxon>Entomopoxvirinae</taxon>
        <taxon>Betaentomopoxvirus</taxon>
    </lineage>
</organism>
<dbReference type="RefSeq" id="NP_064876.1">
    <property type="nucleotide sequence ID" value="NC_002520.1"/>
</dbReference>
<proteinExistence type="predicted"/>
<evidence type="ECO:0000313" key="2">
    <source>
        <dbReference type="Proteomes" id="UP000000872"/>
    </source>
</evidence>
<dbReference type="Proteomes" id="UP000000872">
    <property type="component" value="Segment"/>
</dbReference>
<dbReference type="GeneID" id="1494684"/>
<organismHost>
    <name type="scientific">Amsacta</name>
    <dbReference type="NCBI Taxonomy" id="340055"/>
</organismHost>
<reference evidence="1 2" key="1">
    <citation type="journal article" date="2000" name="Virology">
        <title>Complete genomic sequence of the Amsacta moorei entomopoxvirus: analysis and comparison with other poxviruses.</title>
        <authorList>
            <person name="Bawden A.L."/>
            <person name="Glassberg K.J."/>
            <person name="Diggans J."/>
            <person name="Shaw R."/>
            <person name="Farmerie W."/>
            <person name="Moyer R.W."/>
        </authorList>
    </citation>
    <scope>NUCLEOTIDE SEQUENCE [LARGE SCALE GENOMIC DNA]</scope>
</reference>
<sequence length="60" mass="7046">MANKNVEIIDFDLIENEIDMKPIHIIIKKIRDDNGDNKHKHKYVLIPNINNKSIPIINKN</sequence>
<accession>Q9EMV5</accession>
<name>Q9EMV5_AMEPV</name>
<gene>
    <name evidence="1" type="primary">AMV094</name>
</gene>
<protein>
    <submittedName>
        <fullName evidence="1">AMV094</fullName>
    </submittedName>
</protein>